<dbReference type="EnsemblBacteria" id="AAS97160">
    <property type="protein sequence ID" value="AAS97160"/>
    <property type="gene ID" value="DVU_2688"/>
</dbReference>
<dbReference type="GO" id="GO:0015074">
    <property type="term" value="P:DNA integration"/>
    <property type="evidence" value="ECO:0007669"/>
    <property type="project" value="InterPro"/>
</dbReference>
<dbReference type="Gene3D" id="3.30.420.10">
    <property type="entry name" value="Ribonuclease H-like superfamily/Ribonuclease H"/>
    <property type="match status" value="1"/>
</dbReference>
<dbReference type="AlphaFoldDB" id="Q728B6"/>
<feature type="compositionally biased region" description="Low complexity" evidence="1">
    <location>
        <begin position="16"/>
        <end position="31"/>
    </location>
</feature>
<sequence>MPRATREAIADGLLRTSAPASLPATSAPAETRPALPPIDPADPRRGIVARMASLSGYTQRQREVAFARLAFIREIERLSVLTGVEAAINKLVQDAGDGALPPHLMDLVRAANDRYGDGGKRGLSRRRLYAWRAGYLAMGEEALVPKHATPDLSVPPWADAFMTLFQRPQKPSIARAHRDLCKAYATGELGELAGPPPSIHAVRRWVAKVARPDLERGRKTGNALLKMQPHQRRSTAHMLPGDCYTADGTTFDAEIRDPYNGKPMKPEITLVLDVATRRCVGVSLNYAENAQGVLDALRMACLYGGVPAMFYSDNGPGYDNRLLNAPGTGMLARLGIERRASIPGRPQGKGLMERAVKTICEPVAKAMPTCSHRDMDGDAAKKVYKITRADLKRGGRSPLLPTWEQFKTAMLERIVEYNTTPHRSLPVITDENGRRRHMSPDDAWKYHEDNGWRPVSVPADISHEEFMPAERRIVRTGEVRFGGGVYFSHDLAPYHGDAVMVRYDVWDASRVYVWTMDGRRICEAVLDANSTPYFQQSQIDAAREKREQAQLKRLERKAAAIAPGSFLTVATGRTRETPLMADSLAPRDQLPAQETAAAPVTVDVTPLRPQTTEPERRPCFAHAHERYEWLMHHKDRWLDKDEPWLRRHVDTIDYADNHERYVHEGIAWPGWKAETDSEKD</sequence>
<feature type="domain" description="Integrase catalytic" evidence="2">
    <location>
        <begin position="236"/>
        <end position="406"/>
    </location>
</feature>
<dbReference type="PROSITE" id="PS50994">
    <property type="entry name" value="INTEGRASE"/>
    <property type="match status" value="1"/>
</dbReference>
<evidence type="ECO:0000259" key="2">
    <source>
        <dbReference type="PROSITE" id="PS50994"/>
    </source>
</evidence>
<dbReference type="InterPro" id="IPR001584">
    <property type="entry name" value="Integrase_cat-core"/>
</dbReference>
<gene>
    <name evidence="3" type="ordered locus">DVU_2688</name>
</gene>
<dbReference type="InterPro" id="IPR015378">
    <property type="entry name" value="Transposase-like_Mu_C"/>
</dbReference>
<dbReference type="Pfam" id="PF09299">
    <property type="entry name" value="Mu-transpos_C"/>
    <property type="match status" value="1"/>
</dbReference>
<proteinExistence type="predicted"/>
<dbReference type="SUPFAM" id="SSF50610">
    <property type="entry name" value="mu transposase, C-terminal domain"/>
    <property type="match status" value="1"/>
</dbReference>
<evidence type="ECO:0000256" key="1">
    <source>
        <dbReference type="SAM" id="MobiDB-lite"/>
    </source>
</evidence>
<evidence type="ECO:0000313" key="4">
    <source>
        <dbReference type="Proteomes" id="UP000002194"/>
    </source>
</evidence>
<keyword evidence="4" id="KW-1185">Reference proteome</keyword>
<dbReference type="EMBL" id="AE017285">
    <property type="protein sequence ID" value="AAS97160.1"/>
    <property type="molecule type" value="Genomic_DNA"/>
</dbReference>
<accession>Q728B6</accession>
<dbReference type="InterPro" id="IPR036397">
    <property type="entry name" value="RNaseH_sf"/>
</dbReference>
<dbReference type="OrthoDB" id="5676324at2"/>
<dbReference type="SUPFAM" id="SSF53098">
    <property type="entry name" value="Ribonuclease H-like"/>
    <property type="match status" value="1"/>
</dbReference>
<dbReference type="GO" id="GO:0003676">
    <property type="term" value="F:nucleic acid binding"/>
    <property type="evidence" value="ECO:0007669"/>
    <property type="project" value="InterPro"/>
</dbReference>
<dbReference type="Gene3D" id="2.30.30.130">
    <property type="entry name" value="Transposase, Mu, C-terminal"/>
    <property type="match status" value="1"/>
</dbReference>
<dbReference type="InterPro" id="IPR009004">
    <property type="entry name" value="Transposase_Mu_C"/>
</dbReference>
<dbReference type="HOGENOM" id="CLU_017655_1_0_7"/>
<feature type="region of interest" description="Disordered" evidence="1">
    <location>
        <begin position="15"/>
        <end position="42"/>
    </location>
</feature>
<dbReference type="SMR" id="Q728B6"/>
<protein>
    <submittedName>
        <fullName evidence="3">Bacteriophage transposase A protein</fullName>
    </submittedName>
</protein>
<dbReference type="eggNOG" id="COG2801">
    <property type="taxonomic scope" value="Bacteria"/>
</dbReference>
<dbReference type="PATRIC" id="fig|882.5.peg.2431"/>
<dbReference type="KEGG" id="dvu:DVU_2688"/>
<name>Q728B6_NITV2</name>
<organism evidence="3 4">
    <name type="scientific">Nitratidesulfovibrio vulgaris (strain ATCC 29579 / DSM 644 / CCUG 34227 / NCIMB 8303 / VKM B-1760 / Hildenborough)</name>
    <name type="common">Desulfovibrio vulgaris</name>
    <dbReference type="NCBI Taxonomy" id="882"/>
    <lineage>
        <taxon>Bacteria</taxon>
        <taxon>Pseudomonadati</taxon>
        <taxon>Thermodesulfobacteriota</taxon>
        <taxon>Desulfovibrionia</taxon>
        <taxon>Desulfovibrionales</taxon>
        <taxon>Desulfovibrionaceae</taxon>
        <taxon>Nitratidesulfovibrio</taxon>
    </lineage>
</organism>
<dbReference type="Proteomes" id="UP000002194">
    <property type="component" value="Chromosome"/>
</dbReference>
<evidence type="ECO:0000313" key="3">
    <source>
        <dbReference type="EMBL" id="AAS97160.1"/>
    </source>
</evidence>
<dbReference type="InterPro" id="IPR012337">
    <property type="entry name" value="RNaseH-like_sf"/>
</dbReference>
<dbReference type="STRING" id="882.DVU_2688"/>
<reference evidence="3 4" key="1">
    <citation type="journal article" date="2004" name="Nat. Biotechnol.">
        <title>The genome sequence of the anaerobic, sulfate-reducing bacterium Desulfovibrio vulgaris Hildenborough.</title>
        <authorList>
            <person name="Heidelberg J.F."/>
            <person name="Seshadri R."/>
            <person name="Haveman S.A."/>
            <person name="Hemme C.L."/>
            <person name="Paulsen I.T."/>
            <person name="Kolonay J.F."/>
            <person name="Eisen J.A."/>
            <person name="Ward N."/>
            <person name="Methe B."/>
            <person name="Brinkac L.M."/>
            <person name="Daugherty S.C."/>
            <person name="Deboy R.T."/>
            <person name="Dodson R.J."/>
            <person name="Durkin A.S."/>
            <person name="Madupu R."/>
            <person name="Nelson W.C."/>
            <person name="Sullivan S.A."/>
            <person name="Fouts D."/>
            <person name="Haft D.H."/>
            <person name="Selengut J."/>
            <person name="Peterson J.D."/>
            <person name="Davidsen T.M."/>
            <person name="Zafar N."/>
            <person name="Zhou L."/>
            <person name="Radune D."/>
            <person name="Dimitrov G."/>
            <person name="Hance M."/>
            <person name="Tran K."/>
            <person name="Khouri H."/>
            <person name="Gill J."/>
            <person name="Utterback T.R."/>
            <person name="Feldblyum T.V."/>
            <person name="Wall J.D."/>
            <person name="Voordouw G."/>
            <person name="Fraser C.M."/>
        </authorList>
    </citation>
    <scope>NUCLEOTIDE SEQUENCE [LARGE SCALE GENOMIC DNA]</scope>
    <source>
        <strain evidence="4">ATCC 29579 / DSM 644 / NCIMB 8303 / VKM B-1760 / Hildenborough</strain>
    </source>
</reference>
<dbReference type="PaxDb" id="882-DVU_2688"/>